<evidence type="ECO:0000256" key="2">
    <source>
        <dbReference type="ARBA" id="ARBA00022741"/>
    </source>
</evidence>
<gene>
    <name evidence="6" type="ordered locus">Aflv_1075</name>
</gene>
<dbReference type="GO" id="GO:0016740">
    <property type="term" value="F:transferase activity"/>
    <property type="evidence" value="ECO:0007669"/>
    <property type="project" value="UniProtKB-KW"/>
</dbReference>
<keyword evidence="3" id="KW-0975">Bacterial flagellum</keyword>
<dbReference type="InterPro" id="IPR009926">
    <property type="entry name" value="T3SS_YcgR_PilZN"/>
</dbReference>
<reference evidence="6 7" key="1">
    <citation type="journal article" date="2008" name="Genome Biol.">
        <title>Encapsulated in silica: genome, proteome and physiology of the thermophilic bacterium Anoxybacillus flavithermus WK1.</title>
        <authorList>
            <person name="Saw J.H."/>
            <person name="Mountain B.W."/>
            <person name="Feng L."/>
            <person name="Omelchenko M.V."/>
            <person name="Hou S."/>
            <person name="Saito J.A."/>
            <person name="Stott M.B."/>
            <person name="Li D."/>
            <person name="Zhao G."/>
            <person name="Wu J."/>
            <person name="Galperin M.Y."/>
            <person name="Koonin E.V."/>
            <person name="Makarova K.S."/>
            <person name="Wolf Y.I."/>
            <person name="Rigden D.J."/>
            <person name="Dunfield P.F."/>
            <person name="Wang L."/>
            <person name="Alam M."/>
        </authorList>
    </citation>
    <scope>NUCLEOTIDE SEQUENCE [LARGE SCALE GENOMIC DNA]</scope>
    <source>
        <strain evidence="7">DSM 21510 / WK1</strain>
    </source>
</reference>
<dbReference type="Proteomes" id="UP000000742">
    <property type="component" value="Chromosome"/>
</dbReference>
<evidence type="ECO:0000259" key="5">
    <source>
        <dbReference type="Pfam" id="PF12945"/>
    </source>
</evidence>
<dbReference type="GO" id="GO:0035438">
    <property type="term" value="F:cyclic-di-GMP binding"/>
    <property type="evidence" value="ECO:0007669"/>
    <property type="project" value="InterPro"/>
</dbReference>
<dbReference type="Gene3D" id="2.30.110.10">
    <property type="entry name" value="Electron Transport, Fmn-binding Protein, Chain A"/>
    <property type="match status" value="1"/>
</dbReference>
<dbReference type="Pfam" id="PF07238">
    <property type="entry name" value="PilZ"/>
    <property type="match status" value="1"/>
</dbReference>
<dbReference type="Pfam" id="PF12945">
    <property type="entry name" value="PilZNR"/>
    <property type="match status" value="1"/>
</dbReference>
<dbReference type="KEGG" id="afl:Aflv_1075"/>
<evidence type="ECO:0000256" key="3">
    <source>
        <dbReference type="ARBA" id="ARBA00023143"/>
    </source>
</evidence>
<keyword evidence="2" id="KW-0547">Nucleotide-binding</keyword>
<dbReference type="InterPro" id="IPR012349">
    <property type="entry name" value="Split_barrel_FMN-bd"/>
</dbReference>
<evidence type="ECO:0000259" key="4">
    <source>
        <dbReference type="Pfam" id="PF07238"/>
    </source>
</evidence>
<feature type="domain" description="PilZ" evidence="4">
    <location>
        <begin position="118"/>
        <end position="225"/>
    </location>
</feature>
<accession>B7GHM9</accession>
<evidence type="ECO:0000313" key="7">
    <source>
        <dbReference type="Proteomes" id="UP000000742"/>
    </source>
</evidence>
<keyword evidence="6" id="KW-0808">Transferase</keyword>
<dbReference type="SUPFAM" id="SSF141371">
    <property type="entry name" value="PilZ domain-like"/>
    <property type="match status" value="2"/>
</dbReference>
<dbReference type="HOGENOM" id="CLU_086342_2_1_9"/>
<protein>
    <submittedName>
        <fullName evidence="6">Predicted glycosyltransferase</fullName>
    </submittedName>
</protein>
<dbReference type="STRING" id="491915.Aflv_1075"/>
<feature type="domain" description="Type III secretion system flagellar brake protein YcgR PilZN" evidence="5">
    <location>
        <begin position="23"/>
        <end position="109"/>
    </location>
</feature>
<dbReference type="Gene3D" id="2.40.10.220">
    <property type="entry name" value="predicted glycosyltransferase like domains"/>
    <property type="match status" value="1"/>
</dbReference>
<dbReference type="eggNOG" id="COG5581">
    <property type="taxonomic scope" value="Bacteria"/>
</dbReference>
<keyword evidence="1" id="KW-0973">c-di-GMP</keyword>
<sequence length="239" mass="27707">MYFSYTKWKTEMFLVRGIYTLIKIGVPLTLELKYSEHMEKYKCKVAEIEDGKVYVDYPIDMSTNRTAFLLDGTQLKVSFVGEDEAVYAFESEVLGRTKRNIPLLILSYPGDNQLLRIQRRQFVRVDAIVDVAIHPLQDEFVPFTTVTSDISAGGAAIVLPHRETGIKQGMTIEIWIVLHMRSGDYHYLRFPARVVRIFEENVVKASLQFLEVSDVDRLTLIRYSFEKQLELRKKEQLDA</sequence>
<dbReference type="EMBL" id="CP000922">
    <property type="protein sequence ID" value="ACJ33451.1"/>
    <property type="molecule type" value="Genomic_DNA"/>
</dbReference>
<dbReference type="AlphaFoldDB" id="B7GHM9"/>
<organism evidence="6 7">
    <name type="scientific">Anoxybacillus flavithermus (strain DSM 21510 / WK1)</name>
    <dbReference type="NCBI Taxonomy" id="491915"/>
    <lineage>
        <taxon>Bacteria</taxon>
        <taxon>Bacillati</taxon>
        <taxon>Bacillota</taxon>
        <taxon>Bacilli</taxon>
        <taxon>Bacillales</taxon>
        <taxon>Anoxybacillaceae</taxon>
        <taxon>Anoxybacillus</taxon>
    </lineage>
</organism>
<dbReference type="InterPro" id="IPR009875">
    <property type="entry name" value="PilZ_domain"/>
</dbReference>
<name>B7GHM9_ANOFW</name>
<proteinExistence type="predicted"/>
<evidence type="ECO:0000256" key="1">
    <source>
        <dbReference type="ARBA" id="ARBA00022636"/>
    </source>
</evidence>
<evidence type="ECO:0000313" key="6">
    <source>
        <dbReference type="EMBL" id="ACJ33451.1"/>
    </source>
</evidence>